<keyword evidence="5" id="KW-1185">Reference proteome</keyword>
<dbReference type="GO" id="GO:0015833">
    <property type="term" value="P:peptide transport"/>
    <property type="evidence" value="ECO:0007669"/>
    <property type="project" value="TreeGrafter"/>
</dbReference>
<accession>A0A934KC53</accession>
<evidence type="ECO:0008006" key="6">
    <source>
        <dbReference type="Google" id="ProtNLM"/>
    </source>
</evidence>
<evidence type="ECO:0000256" key="3">
    <source>
        <dbReference type="ARBA" id="ARBA00022729"/>
    </source>
</evidence>
<gene>
    <name evidence="4" type="ORF">JF922_20070</name>
</gene>
<comment type="caution">
    <text evidence="4">The sequence shown here is derived from an EMBL/GenBank/DDBJ whole genome shotgun (WGS) entry which is preliminary data.</text>
</comment>
<name>A0A934KC53_9BACT</name>
<evidence type="ECO:0000256" key="2">
    <source>
        <dbReference type="ARBA" id="ARBA00022448"/>
    </source>
</evidence>
<dbReference type="Gene3D" id="3.10.105.10">
    <property type="entry name" value="Dipeptide-binding Protein, Domain 3"/>
    <property type="match status" value="1"/>
</dbReference>
<keyword evidence="2" id="KW-0813">Transport</keyword>
<dbReference type="AlphaFoldDB" id="A0A934KC53"/>
<sequence>MNRYDPVRAKQLLQQAGYGGGLTLRLAQIPFPYAIRGSDILLSELKDVGISLKVEPMEFPRWLADVFKPGGPQDYDLTIINHAEERDIANYGNPHYYWHYDNRQVTQWLGLADSESAQAKRKNIYGQVQKQLAEDAANAFVMSPQTLAVPSVKLKNYPVASLSSSLFLRDTYFS</sequence>
<proteinExistence type="inferred from homology"/>
<protein>
    <recommendedName>
        <fullName evidence="6">Solute-binding protein family 5 domain-containing protein</fullName>
    </recommendedName>
</protein>
<organism evidence="4 5">
    <name type="scientific">Candidatus Nephthysia bennettiae</name>
    <dbReference type="NCBI Taxonomy" id="3127016"/>
    <lineage>
        <taxon>Bacteria</taxon>
        <taxon>Bacillati</taxon>
        <taxon>Candidatus Dormiibacterota</taxon>
        <taxon>Candidatus Dormibacteria</taxon>
        <taxon>Candidatus Dormibacterales</taxon>
        <taxon>Candidatus Dormibacteraceae</taxon>
        <taxon>Candidatus Nephthysia</taxon>
    </lineage>
</organism>
<dbReference type="PANTHER" id="PTHR30290:SF9">
    <property type="entry name" value="OLIGOPEPTIDE-BINDING PROTEIN APPA"/>
    <property type="match status" value="1"/>
</dbReference>
<dbReference type="Proteomes" id="UP000612893">
    <property type="component" value="Unassembled WGS sequence"/>
</dbReference>
<reference evidence="4" key="1">
    <citation type="submission" date="2020-10" db="EMBL/GenBank/DDBJ databases">
        <title>Ca. Dormibacterota MAGs.</title>
        <authorList>
            <person name="Montgomery K."/>
        </authorList>
    </citation>
    <scope>NUCLEOTIDE SEQUENCE [LARGE SCALE GENOMIC DNA]</scope>
    <source>
        <strain evidence="4">SC8812_S17_10</strain>
    </source>
</reference>
<dbReference type="SUPFAM" id="SSF53850">
    <property type="entry name" value="Periplasmic binding protein-like II"/>
    <property type="match status" value="1"/>
</dbReference>
<keyword evidence="3" id="KW-0732">Signal</keyword>
<evidence type="ECO:0000313" key="5">
    <source>
        <dbReference type="Proteomes" id="UP000612893"/>
    </source>
</evidence>
<evidence type="ECO:0000313" key="4">
    <source>
        <dbReference type="EMBL" id="MBJ7600358.1"/>
    </source>
</evidence>
<dbReference type="EMBL" id="JAEKNR010000198">
    <property type="protein sequence ID" value="MBJ7600358.1"/>
    <property type="molecule type" value="Genomic_DNA"/>
</dbReference>
<dbReference type="InterPro" id="IPR039424">
    <property type="entry name" value="SBP_5"/>
</dbReference>
<dbReference type="PANTHER" id="PTHR30290">
    <property type="entry name" value="PERIPLASMIC BINDING COMPONENT OF ABC TRANSPORTER"/>
    <property type="match status" value="1"/>
</dbReference>
<evidence type="ECO:0000256" key="1">
    <source>
        <dbReference type="ARBA" id="ARBA00005695"/>
    </source>
</evidence>
<dbReference type="GO" id="GO:1904680">
    <property type="term" value="F:peptide transmembrane transporter activity"/>
    <property type="evidence" value="ECO:0007669"/>
    <property type="project" value="TreeGrafter"/>
</dbReference>
<comment type="similarity">
    <text evidence="1">Belongs to the bacterial solute-binding protein 5 family.</text>
</comment>